<keyword evidence="2" id="KW-1185">Reference proteome</keyword>
<proteinExistence type="predicted"/>
<dbReference type="RefSeq" id="WP_023851087.1">
    <property type="nucleotide sequence ID" value="NZ_CP047170.1"/>
</dbReference>
<dbReference type="Proteomes" id="UP000596387">
    <property type="component" value="Plasmid p-SCP4"/>
</dbReference>
<evidence type="ECO:0000313" key="1">
    <source>
        <dbReference type="EMBL" id="QRF69119.1"/>
    </source>
</evidence>
<dbReference type="InterPro" id="IPR037175">
    <property type="entry name" value="KFase_sf"/>
</dbReference>
<reference evidence="1 2" key="1">
    <citation type="submission" date="2019-12" db="EMBL/GenBank/DDBJ databases">
        <title>Complete Genome Sequence of a Quorum-Sensing Bacterium,Rhodobacteraceae bacterium C31, Isolated from a marine microalgae symbiotic bacteria.</title>
        <authorList>
            <person name="Zhang Y."/>
        </authorList>
    </citation>
    <scope>NUCLEOTIDE SEQUENCE [LARGE SCALE GENOMIC DNA]</scope>
    <source>
        <strain evidence="1 2">C31</strain>
        <plasmid evidence="1 2">p-SCP4</plasmid>
    </source>
</reference>
<accession>A0ABX7FGE1</accession>
<protein>
    <submittedName>
        <fullName evidence="1">Cyclase family protein</fullName>
    </submittedName>
</protein>
<dbReference type="InterPro" id="IPR007325">
    <property type="entry name" value="KFase/CYL"/>
</dbReference>
<geneLocation type="plasmid" evidence="1 2">
    <name>p-SCP4</name>
</geneLocation>
<organism evidence="1 2">
    <name type="scientific">Ponticoccus alexandrii</name>
    <dbReference type="NCBI Taxonomy" id="1943633"/>
    <lineage>
        <taxon>Bacteria</taxon>
        <taxon>Pseudomonadati</taxon>
        <taxon>Pseudomonadota</taxon>
        <taxon>Alphaproteobacteria</taxon>
        <taxon>Rhodobacterales</taxon>
        <taxon>Roseobacteraceae</taxon>
        <taxon>Ponticoccus</taxon>
    </lineage>
</organism>
<name>A0ABX7FGE1_9RHOB</name>
<dbReference type="Gene3D" id="3.50.30.50">
    <property type="entry name" value="Putative cyclase"/>
    <property type="match status" value="1"/>
</dbReference>
<dbReference type="Pfam" id="PF04199">
    <property type="entry name" value="Cyclase"/>
    <property type="match status" value="1"/>
</dbReference>
<gene>
    <name evidence="1" type="ORF">GQA70_22445</name>
</gene>
<evidence type="ECO:0000313" key="2">
    <source>
        <dbReference type="Proteomes" id="UP000596387"/>
    </source>
</evidence>
<dbReference type="PANTHER" id="PTHR31118:SF32">
    <property type="entry name" value="KYNURENINE FORMAMIDASE"/>
    <property type="match status" value="1"/>
</dbReference>
<sequence length="228" mass="25266">MKIYDLSMPIVEDHFRWPAAREVTGDHSDAKPFQVTRINLSVHSFTHVDARRHMLPGAPTIEETDLADVAGPCFIAELSDIAPNEEITAERIRSALADYTGEPIILLRSAWSEQRDWRTEAFWRDAPFMSREASRAVAALKPKAVAFDFPQDYTIRLGLDGICPPIQEHVTHDEILRHGITLIEYLVDTAAIPGPRTFLCALPLKISSADGAPARVVAIDGLELSGNT</sequence>
<dbReference type="PANTHER" id="PTHR31118">
    <property type="entry name" value="CYCLASE-LIKE PROTEIN 2"/>
    <property type="match status" value="1"/>
</dbReference>
<keyword evidence="1" id="KW-0614">Plasmid</keyword>
<dbReference type="EMBL" id="CP047170">
    <property type="protein sequence ID" value="QRF69119.1"/>
    <property type="molecule type" value="Genomic_DNA"/>
</dbReference>
<dbReference type="SUPFAM" id="SSF102198">
    <property type="entry name" value="Putative cyclase"/>
    <property type="match status" value="1"/>
</dbReference>